<dbReference type="InterPro" id="IPR011006">
    <property type="entry name" value="CheY-like_superfamily"/>
</dbReference>
<gene>
    <name evidence="3" type="ORF">S12H4_59266</name>
</gene>
<dbReference type="Pfam" id="PF00072">
    <property type="entry name" value="Response_reg"/>
    <property type="match status" value="1"/>
</dbReference>
<keyword evidence="1" id="KW-0597">Phosphoprotein</keyword>
<evidence type="ECO:0000256" key="1">
    <source>
        <dbReference type="ARBA" id="ARBA00022553"/>
    </source>
</evidence>
<reference evidence="3" key="1">
    <citation type="journal article" date="2014" name="Front. Microbiol.">
        <title>High frequency of phylogenetically diverse reductive dehalogenase-homologous genes in deep subseafloor sedimentary metagenomes.</title>
        <authorList>
            <person name="Kawai M."/>
            <person name="Futagami T."/>
            <person name="Toyoda A."/>
            <person name="Takaki Y."/>
            <person name="Nishi S."/>
            <person name="Hori S."/>
            <person name="Arai W."/>
            <person name="Tsubouchi T."/>
            <person name="Morono Y."/>
            <person name="Uchiyama I."/>
            <person name="Ito T."/>
            <person name="Fujiyama A."/>
            <person name="Inagaki F."/>
            <person name="Takami H."/>
        </authorList>
    </citation>
    <scope>NUCLEOTIDE SEQUENCE</scope>
    <source>
        <strain evidence="3">Expedition CK06-06</strain>
    </source>
</reference>
<comment type="caution">
    <text evidence="3">The sequence shown here is derived from an EMBL/GenBank/DDBJ whole genome shotgun (WGS) entry which is preliminary data.</text>
</comment>
<feature type="domain" description="Response regulatory" evidence="2">
    <location>
        <begin position="6"/>
        <end position="119"/>
    </location>
</feature>
<dbReference type="GO" id="GO:0000160">
    <property type="term" value="P:phosphorelay signal transduction system"/>
    <property type="evidence" value="ECO:0007669"/>
    <property type="project" value="InterPro"/>
</dbReference>
<feature type="non-terminal residue" evidence="3">
    <location>
        <position position="119"/>
    </location>
</feature>
<dbReference type="AlphaFoldDB" id="X1W2Q7"/>
<dbReference type="EMBL" id="BARW01038677">
    <property type="protein sequence ID" value="GAJ24125.1"/>
    <property type="molecule type" value="Genomic_DNA"/>
</dbReference>
<evidence type="ECO:0000259" key="2">
    <source>
        <dbReference type="PROSITE" id="PS50110"/>
    </source>
</evidence>
<organism evidence="3">
    <name type="scientific">marine sediment metagenome</name>
    <dbReference type="NCBI Taxonomy" id="412755"/>
    <lineage>
        <taxon>unclassified sequences</taxon>
        <taxon>metagenomes</taxon>
        <taxon>ecological metagenomes</taxon>
    </lineage>
</organism>
<sequence length="119" mass="13381">MSVARKILIVDDEEDIVILSEKFLQLENYETLTCSNGSEALQIVEEKHEDIALVLLDIMMPNLNGYEVLKSIKSNDKFSHILVVLFTVKNFFGDIKKGKELGADGYLVKAISGNEIITY</sequence>
<name>X1W2Q7_9ZZZZ</name>
<dbReference type="SUPFAM" id="SSF52172">
    <property type="entry name" value="CheY-like"/>
    <property type="match status" value="1"/>
</dbReference>
<dbReference type="Gene3D" id="3.40.50.2300">
    <property type="match status" value="1"/>
</dbReference>
<dbReference type="SMART" id="SM00448">
    <property type="entry name" value="REC"/>
    <property type="match status" value="1"/>
</dbReference>
<accession>X1W2Q7</accession>
<dbReference type="PANTHER" id="PTHR44591:SF3">
    <property type="entry name" value="RESPONSE REGULATORY DOMAIN-CONTAINING PROTEIN"/>
    <property type="match status" value="1"/>
</dbReference>
<dbReference type="PANTHER" id="PTHR44591">
    <property type="entry name" value="STRESS RESPONSE REGULATOR PROTEIN 1"/>
    <property type="match status" value="1"/>
</dbReference>
<proteinExistence type="predicted"/>
<dbReference type="PROSITE" id="PS50110">
    <property type="entry name" value="RESPONSE_REGULATORY"/>
    <property type="match status" value="1"/>
</dbReference>
<evidence type="ECO:0000313" key="3">
    <source>
        <dbReference type="EMBL" id="GAJ24125.1"/>
    </source>
</evidence>
<protein>
    <recommendedName>
        <fullName evidence="2">Response regulatory domain-containing protein</fullName>
    </recommendedName>
</protein>
<dbReference type="InterPro" id="IPR050595">
    <property type="entry name" value="Bact_response_regulator"/>
</dbReference>
<dbReference type="InterPro" id="IPR001789">
    <property type="entry name" value="Sig_transdc_resp-reg_receiver"/>
</dbReference>